<dbReference type="InterPro" id="IPR013424">
    <property type="entry name" value="Ice-binding_C"/>
</dbReference>
<keyword evidence="1" id="KW-0732">Signal</keyword>
<protein>
    <recommendedName>
        <fullName evidence="2">Ice-binding protein C-terminal domain-containing protein</fullName>
    </recommendedName>
</protein>
<name>C7RKZ2_ACCRE</name>
<feature type="chain" id="PRO_5002983975" description="Ice-binding protein C-terminal domain-containing protein" evidence="1">
    <location>
        <begin position="23"/>
        <end position="276"/>
    </location>
</feature>
<evidence type="ECO:0000313" key="3">
    <source>
        <dbReference type="EMBL" id="ACV33814.1"/>
    </source>
</evidence>
<dbReference type="KEGG" id="app:CAP2UW1_0463"/>
<feature type="signal peptide" evidence="1">
    <location>
        <begin position="1"/>
        <end position="22"/>
    </location>
</feature>
<dbReference type="Pfam" id="PF07589">
    <property type="entry name" value="PEP-CTERM"/>
    <property type="match status" value="1"/>
</dbReference>
<reference evidence="3" key="1">
    <citation type="submission" date="2009-08" db="EMBL/GenBank/DDBJ databases">
        <authorList>
            <consortium name="US DOE Joint Genome Institute"/>
            <person name="Lucas S."/>
            <person name="Copeland A."/>
            <person name="Lapidus A."/>
            <person name="Glavina del Rio T."/>
            <person name="Dalin E."/>
            <person name="Tice H."/>
            <person name="Bruce D."/>
            <person name="Barry K."/>
            <person name="Pitluck S."/>
            <person name="Lowry S."/>
            <person name="Larimer F."/>
            <person name="Land M."/>
            <person name="Hauser L."/>
            <person name="Kyrpides N."/>
            <person name="Ivanova N."/>
            <person name="McMahon K.D."/>
            <person name="Hugenholtz P."/>
        </authorList>
    </citation>
    <scope>NUCLEOTIDE SEQUENCE</scope>
    <source>
        <strain evidence="3">UW-1</strain>
    </source>
</reference>
<evidence type="ECO:0000256" key="1">
    <source>
        <dbReference type="SAM" id="SignalP"/>
    </source>
</evidence>
<evidence type="ECO:0000259" key="2">
    <source>
        <dbReference type="Pfam" id="PF07589"/>
    </source>
</evidence>
<feature type="domain" description="Ice-binding protein C-terminal" evidence="2">
    <location>
        <begin position="248"/>
        <end position="264"/>
    </location>
</feature>
<dbReference type="eggNOG" id="COG0044">
    <property type="taxonomic scope" value="Bacteria"/>
</dbReference>
<gene>
    <name evidence="3" type="ordered locus">CAP2UW1_0463</name>
</gene>
<dbReference type="AlphaFoldDB" id="C7RKZ2"/>
<reference evidence="3" key="2">
    <citation type="submission" date="2009-09" db="EMBL/GenBank/DDBJ databases">
        <title>Complete sequence of chromosome of Candidatus Accumulibacter phosphatis clade IIA str. UW-1.</title>
        <authorList>
            <consortium name="US DOE Joint Genome Institute"/>
            <person name="Martin H.G."/>
            <person name="Ivanova N."/>
            <person name="Kunin V."/>
            <person name="Warnecke F."/>
            <person name="Barry K."/>
            <person name="He S."/>
            <person name="Salamov A."/>
            <person name="Szeto E."/>
            <person name="Dalin E."/>
            <person name="Pangilinan J.L."/>
            <person name="Lapidus A."/>
            <person name="Lowry S."/>
            <person name="Kyrpides N.C."/>
            <person name="McMahon K.D."/>
            <person name="Hugenholtz P."/>
        </authorList>
    </citation>
    <scope>NUCLEOTIDE SEQUENCE [LARGE SCALE GENOMIC DNA]</scope>
    <source>
        <strain evidence="3">UW-1</strain>
    </source>
</reference>
<accession>C7RKZ2</accession>
<proteinExistence type="predicted"/>
<dbReference type="HOGENOM" id="CLU_1006943_0_0_4"/>
<dbReference type="EMBL" id="CP001715">
    <property type="protein sequence ID" value="ACV33814.1"/>
    <property type="molecule type" value="Genomic_DNA"/>
</dbReference>
<sequence length="276" mass="29365" precursor="true">MNRIIVLAITALAAGGSLPAAAFTVDGKLDDWIANPKTWAALPGKGIQASIEDQVGRDGRVYPGWGGQAYDAEALYAAVCDGNLYIALATGHNPRTLNQGNSYGAGDFAIDFGKDGSYELGINVLHAESVKKGVYTFEKFGVEGGVYKNPTWAYGLWNAAGNLAPGDPDLTHPTHLTAGKLVGMAEISYTTSPVKGYGDYPEDDHYFYEMSLPLSLLLDSGWDGKAFDIHWAENCANDSILVDPPADIPEPATLALIGLGLFGLIPRDNKKKAVTN</sequence>
<organism evidence="3">
    <name type="scientific">Accumulibacter regalis</name>
    <dbReference type="NCBI Taxonomy" id="522306"/>
    <lineage>
        <taxon>Bacteria</taxon>
        <taxon>Pseudomonadati</taxon>
        <taxon>Pseudomonadota</taxon>
        <taxon>Betaproteobacteria</taxon>
        <taxon>Candidatus Accumulibacter</taxon>
    </lineage>
</organism>